<evidence type="ECO:0000313" key="11">
    <source>
        <dbReference type="Proteomes" id="UP001054857"/>
    </source>
</evidence>
<keyword evidence="7" id="KW-0408">Iron</keyword>
<dbReference type="GO" id="GO:0005737">
    <property type="term" value="C:cytoplasm"/>
    <property type="evidence" value="ECO:0007669"/>
    <property type="project" value="TreeGrafter"/>
</dbReference>
<dbReference type="PANTHER" id="PTHR42801">
    <property type="entry name" value="THIOREDOXIN-DEPENDENT PEROXIDE REDUCTASE"/>
    <property type="match status" value="1"/>
</dbReference>
<evidence type="ECO:0000256" key="6">
    <source>
        <dbReference type="ARBA" id="ARBA00023002"/>
    </source>
</evidence>
<dbReference type="Proteomes" id="UP001054857">
    <property type="component" value="Unassembled WGS sequence"/>
</dbReference>
<keyword evidence="3" id="KW-0349">Heme</keyword>
<evidence type="ECO:0000256" key="4">
    <source>
        <dbReference type="ARBA" id="ARBA00022723"/>
    </source>
</evidence>
<protein>
    <submittedName>
        <fullName evidence="10">Uncharacterized protein</fullName>
    </submittedName>
</protein>
<dbReference type="InterPro" id="IPR001486">
    <property type="entry name" value="Hemoglobin_trunc"/>
</dbReference>
<dbReference type="GO" id="GO:0046872">
    <property type="term" value="F:metal ion binding"/>
    <property type="evidence" value="ECO:0007669"/>
    <property type="project" value="UniProtKB-KW"/>
</dbReference>
<dbReference type="SUPFAM" id="SSF46458">
    <property type="entry name" value="Globin-like"/>
    <property type="match status" value="5"/>
</dbReference>
<evidence type="ECO:0000256" key="3">
    <source>
        <dbReference type="ARBA" id="ARBA00022617"/>
    </source>
</evidence>
<proteinExistence type="predicted"/>
<dbReference type="GO" id="GO:0034599">
    <property type="term" value="P:cellular response to oxidative stress"/>
    <property type="evidence" value="ECO:0007669"/>
    <property type="project" value="TreeGrafter"/>
</dbReference>
<evidence type="ECO:0000256" key="7">
    <source>
        <dbReference type="ARBA" id="ARBA00023004"/>
    </source>
</evidence>
<dbReference type="GO" id="GO:0045454">
    <property type="term" value="P:cell redox homeostasis"/>
    <property type="evidence" value="ECO:0007669"/>
    <property type="project" value="TreeGrafter"/>
</dbReference>
<dbReference type="GO" id="GO:0019825">
    <property type="term" value="F:oxygen binding"/>
    <property type="evidence" value="ECO:0007669"/>
    <property type="project" value="InterPro"/>
</dbReference>
<dbReference type="Gene3D" id="1.10.490.10">
    <property type="entry name" value="Globins"/>
    <property type="match status" value="5"/>
</dbReference>
<dbReference type="CDD" id="cd00454">
    <property type="entry name" value="TrHb1_N"/>
    <property type="match status" value="5"/>
</dbReference>
<evidence type="ECO:0000313" key="10">
    <source>
        <dbReference type="EMBL" id="GFR44458.1"/>
    </source>
</evidence>
<keyword evidence="1" id="KW-0813">Transport</keyword>
<comment type="caution">
    <text evidence="10">The sequence shown here is derived from an EMBL/GenBank/DDBJ whole genome shotgun (WGS) entry which is preliminary data.</text>
</comment>
<keyword evidence="6" id="KW-0560">Oxidoreductase</keyword>
<dbReference type="InterPro" id="IPR009050">
    <property type="entry name" value="Globin-like_sf"/>
</dbReference>
<evidence type="ECO:0000256" key="5">
    <source>
        <dbReference type="ARBA" id="ARBA00022862"/>
    </source>
</evidence>
<reference evidence="10 11" key="1">
    <citation type="journal article" date="2021" name="Sci. Rep.">
        <title>Genome sequencing of the multicellular alga Astrephomene provides insights into convergent evolution of germ-soma differentiation.</title>
        <authorList>
            <person name="Yamashita S."/>
            <person name="Yamamoto K."/>
            <person name="Matsuzaki R."/>
            <person name="Suzuki S."/>
            <person name="Yamaguchi H."/>
            <person name="Hirooka S."/>
            <person name="Minakuchi Y."/>
            <person name="Miyagishima S."/>
            <person name="Kawachi M."/>
            <person name="Toyoda A."/>
            <person name="Nozaki H."/>
        </authorList>
    </citation>
    <scope>NUCLEOTIDE SEQUENCE [LARGE SCALE GENOMIC DNA]</scope>
    <source>
        <strain evidence="10 11">NIES-4017</strain>
    </source>
</reference>
<dbReference type="Pfam" id="PF01152">
    <property type="entry name" value="Bac_globin"/>
    <property type="match status" value="5"/>
</dbReference>
<keyword evidence="8" id="KW-1015">Disulfide bond</keyword>
<keyword evidence="4" id="KW-0479">Metal-binding</keyword>
<dbReference type="AlphaFoldDB" id="A0AAD3DMR4"/>
<keyword evidence="5" id="KW-0049">Antioxidant</keyword>
<gene>
    <name evidence="10" type="ORF">Agub_g5719</name>
</gene>
<evidence type="ECO:0000256" key="2">
    <source>
        <dbReference type="ARBA" id="ARBA00022559"/>
    </source>
</evidence>
<organism evidence="10 11">
    <name type="scientific">Astrephomene gubernaculifera</name>
    <dbReference type="NCBI Taxonomy" id="47775"/>
    <lineage>
        <taxon>Eukaryota</taxon>
        <taxon>Viridiplantae</taxon>
        <taxon>Chlorophyta</taxon>
        <taxon>core chlorophytes</taxon>
        <taxon>Chlorophyceae</taxon>
        <taxon>CS clade</taxon>
        <taxon>Chlamydomonadales</taxon>
        <taxon>Astrephomenaceae</taxon>
        <taxon>Astrephomene</taxon>
    </lineage>
</organism>
<accession>A0AAD3DMR4</accession>
<evidence type="ECO:0000256" key="1">
    <source>
        <dbReference type="ARBA" id="ARBA00022448"/>
    </source>
</evidence>
<dbReference type="EMBL" id="BMAR01000008">
    <property type="protein sequence ID" value="GFR44458.1"/>
    <property type="molecule type" value="Genomic_DNA"/>
</dbReference>
<dbReference type="GO" id="GO:0008379">
    <property type="term" value="F:thioredoxin peroxidase activity"/>
    <property type="evidence" value="ECO:0007669"/>
    <property type="project" value="TreeGrafter"/>
</dbReference>
<evidence type="ECO:0000256" key="8">
    <source>
        <dbReference type="ARBA" id="ARBA00023157"/>
    </source>
</evidence>
<evidence type="ECO:0000256" key="9">
    <source>
        <dbReference type="ARBA" id="ARBA00023284"/>
    </source>
</evidence>
<sequence>MGCTASSPAATCPASACPAAAGSKCPKSGASLFERLGGSAAVDAAVDIFYQKIMADSQLAPFFEGIDMDRQRKKQANFLTFAFGGSSTYGGKNLFAAHKKLIEEKGLNESHFDLVAGHLVATLRQLKVAEDLVSEVVAIVGPTKNAIFGKEEKTLFEKLGGAAAVEAAVDIFYQKIMADKELAPFFDGIDMKRQRKKQADFLTFAFGGSKTYSGKTLAASHKKLIEEQGLNERHFDLVAGHLVATLRQLGVSEELINEVVAVVGPTKAAIFAKEPTLFEKLGGQPAVDAAVDIFYNKIMADKELAPFFDGIDMKRQRKKQADFLTFAFGGSKTYSGKTLAASHKKLIEEKGLNERHFDLVAGHLVSTLQDLKVAENLINEVVAVVGPTKEAIFGKEPTLFEKLGGAAAVEGAVDIFYQRIMADKQLAPFFEGIDMKRQRKKQGDFLTYAFGGSKTYAGNTLYASHKKLIEEKGLNESHFDLVAGHLVATLRQLGVSEELINEVVAIVGPTKEAIFKEPTLFEKLGGQPAVDAAVDIFYNKIMADKQLAPFFEGIDMQRQRKKQADFMTFAFGGSKTYGGKALYAAHKKLIEEKGLNESHFDLVAGHLVTTLQELGVAEALINDVVAVVLPTKDAIFGGRC</sequence>
<dbReference type="InterPro" id="IPR012292">
    <property type="entry name" value="Globin/Proto"/>
</dbReference>
<dbReference type="GO" id="GO:0020037">
    <property type="term" value="F:heme binding"/>
    <property type="evidence" value="ECO:0007669"/>
    <property type="project" value="InterPro"/>
</dbReference>
<dbReference type="InterPro" id="IPR050924">
    <property type="entry name" value="Peroxiredoxin_BCP/PrxQ"/>
</dbReference>
<keyword evidence="2" id="KW-0575">Peroxidase</keyword>
<keyword evidence="11" id="KW-1185">Reference proteome</keyword>
<keyword evidence="9" id="KW-0676">Redox-active center</keyword>
<dbReference type="PANTHER" id="PTHR42801:SF5">
    <property type="entry name" value="GROUP 1 TRUNCATED HEMOGLOBIN GLBN"/>
    <property type="match status" value="1"/>
</dbReference>
<name>A0AAD3DMR4_9CHLO</name>